<dbReference type="HOGENOM" id="CLU_2387316_0_0_1"/>
<protein>
    <submittedName>
        <fullName evidence="1">Uncharacterized protein</fullName>
    </submittedName>
</protein>
<gene>
    <name evidence="1" type="ORF">GLOINDRAFT_11140</name>
</gene>
<reference evidence="1" key="1">
    <citation type="submission" date="2013-07" db="EMBL/GenBank/DDBJ databases">
        <title>The genome of an arbuscular mycorrhizal fungus provides insights into the evolution of the oldest plant symbiosis.</title>
        <authorList>
            <consortium name="DOE Joint Genome Institute"/>
            <person name="Tisserant E."/>
            <person name="Malbreil M."/>
            <person name="Kuo A."/>
            <person name="Kohler A."/>
            <person name="Symeonidi A."/>
            <person name="Balestrini R."/>
            <person name="Charron P."/>
            <person name="Duensing N."/>
            <person name="Frei-dit-Frey N."/>
            <person name="Gianinazzi-Pearson V."/>
            <person name="Gilbert B."/>
            <person name="Handa Y."/>
            <person name="Hijri M."/>
            <person name="Kaul R."/>
            <person name="Kawaguchi M."/>
            <person name="Krajinski F."/>
            <person name="Lammers P."/>
            <person name="Lapierre D."/>
            <person name="Masclaux F.G."/>
            <person name="Murat C."/>
            <person name="Morin E."/>
            <person name="Ndikumana S."/>
            <person name="Pagni M."/>
            <person name="Petitpierre D."/>
            <person name="Requena N."/>
            <person name="Rosikiewicz P."/>
            <person name="Riley R."/>
            <person name="Saito K."/>
            <person name="San Clemente H."/>
            <person name="Shapiro H."/>
            <person name="van Tuinen D."/>
            <person name="Becard G."/>
            <person name="Bonfante P."/>
            <person name="Paszkowski U."/>
            <person name="Shachar-Hill Y."/>
            <person name="Young J.P."/>
            <person name="Sanders I.R."/>
            <person name="Henrissat B."/>
            <person name="Rensing S.A."/>
            <person name="Grigoriev I.V."/>
            <person name="Corradi N."/>
            <person name="Roux C."/>
            <person name="Martin F."/>
        </authorList>
    </citation>
    <scope>NUCLEOTIDE SEQUENCE</scope>
    <source>
        <strain evidence="1">DAOM 197198</strain>
    </source>
</reference>
<organism evidence="1">
    <name type="scientific">Rhizophagus irregularis (strain DAOM 181602 / DAOM 197198 / MUCL 43194)</name>
    <name type="common">Arbuscular mycorrhizal fungus</name>
    <name type="synonym">Glomus intraradices</name>
    <dbReference type="NCBI Taxonomy" id="747089"/>
    <lineage>
        <taxon>Eukaryota</taxon>
        <taxon>Fungi</taxon>
        <taxon>Fungi incertae sedis</taxon>
        <taxon>Mucoromycota</taxon>
        <taxon>Glomeromycotina</taxon>
        <taxon>Glomeromycetes</taxon>
        <taxon>Glomerales</taxon>
        <taxon>Glomeraceae</taxon>
        <taxon>Rhizophagus</taxon>
    </lineage>
</organism>
<dbReference type="EMBL" id="KI299252">
    <property type="protein sequence ID" value="ERZ97854.1"/>
    <property type="molecule type" value="Genomic_DNA"/>
</dbReference>
<proteinExistence type="predicted"/>
<sequence length="94" mass="10697">MIKLNDQQMKQIETKRKIKDQMNEIISETKIKGSNDKVESIDKENNDNTFIGSEAIPVTGPPLIVKNDPDYMALGPVNDVVATSYPIRYTHTRY</sequence>
<name>U9SPM0_RHIID</name>
<accession>U9SPM0</accession>
<dbReference type="AlphaFoldDB" id="U9SPM0"/>
<evidence type="ECO:0000313" key="1">
    <source>
        <dbReference type="EMBL" id="ERZ97854.1"/>
    </source>
</evidence>